<keyword evidence="4" id="KW-1185">Reference proteome</keyword>
<organism evidence="3 4">
    <name type="scientific">Halocatena salina</name>
    <dbReference type="NCBI Taxonomy" id="2934340"/>
    <lineage>
        <taxon>Archaea</taxon>
        <taxon>Methanobacteriati</taxon>
        <taxon>Methanobacteriota</taxon>
        <taxon>Stenosarchaea group</taxon>
        <taxon>Halobacteria</taxon>
        <taxon>Halobacteriales</taxon>
        <taxon>Natronomonadaceae</taxon>
        <taxon>Halocatena</taxon>
    </lineage>
</organism>
<dbReference type="InterPro" id="IPR012341">
    <property type="entry name" value="6hp_glycosidase-like_sf"/>
</dbReference>
<dbReference type="AlphaFoldDB" id="A0A8U0A6A1"/>
<dbReference type="KEGG" id="haad:MW046_16255"/>
<sequence length="402" mass="44956">MARTPTAVVTEIADRDQPNRYSERPTIDHEDLDRALSDAIDKIDANLDAFYDRFPEPSSDDLVYAATDNMDGWTTSFWTGLCWLAYEVTGEQRFRDAAEAQLETFERRLDVGEIKTHDLGFLYMLSAVAGHRLTGNGRYRSLALTAADRLVDRFWESPGLIQAWGDHETAEDTWERGRMIVDTMMNLPLLFWATEATSDPQYASLAVTHARTNAEHIVRADGSTYHTFKCDVESGDPVGGETAQGYEASSCWSRGQTWAIYGYALAADYADEGAYAELSAKLANYYLDRLEDDHVPLWDFDAPTELDARDSSAAAIAACGLDELARQLPLADDRARGYENAALETLGSLTESYTTDGHASNGLLTDGAYDPSDGDYEECCIWGDYFYVEGLVRATEHWSRYW</sequence>
<dbReference type="Proteomes" id="UP000831768">
    <property type="component" value="Plasmid unnamed2"/>
</dbReference>
<reference evidence="3" key="1">
    <citation type="submission" date="2022-04" db="EMBL/GenBank/DDBJ databases">
        <title>Halocatena sp. nov., isolated from a salt lake.</title>
        <authorList>
            <person name="Cui H.-L."/>
        </authorList>
    </citation>
    <scope>NUCLEOTIDE SEQUENCE</scope>
    <source>
        <strain evidence="3">AD-1</strain>
        <plasmid evidence="3">unnamed2</plasmid>
    </source>
</reference>
<gene>
    <name evidence="3" type="ORF">MW046_16255</name>
</gene>
<dbReference type="GO" id="GO:0052757">
    <property type="term" value="F:chondroitin hydrolase activity"/>
    <property type="evidence" value="ECO:0007669"/>
    <property type="project" value="TreeGrafter"/>
</dbReference>
<accession>A0A8U0A6A1</accession>
<evidence type="ECO:0000256" key="1">
    <source>
        <dbReference type="ARBA" id="ARBA00022801"/>
    </source>
</evidence>
<keyword evidence="3" id="KW-0614">Plasmid</keyword>
<name>A0A8U0A6A1_9EURY</name>
<dbReference type="InterPro" id="IPR008928">
    <property type="entry name" value="6-hairpin_glycosidase_sf"/>
</dbReference>
<protein>
    <submittedName>
        <fullName evidence="3">Glycoside hydrolase family 88 protein</fullName>
    </submittedName>
</protein>
<dbReference type="InterPro" id="IPR010905">
    <property type="entry name" value="Glyco_hydro_88"/>
</dbReference>
<dbReference type="InterPro" id="IPR052369">
    <property type="entry name" value="UG_Glycosaminoglycan_Hydrolase"/>
</dbReference>
<dbReference type="Gene3D" id="1.50.10.10">
    <property type="match status" value="1"/>
</dbReference>
<evidence type="ECO:0000256" key="2">
    <source>
        <dbReference type="ARBA" id="ARBA00038358"/>
    </source>
</evidence>
<dbReference type="EMBL" id="CP096021">
    <property type="protein sequence ID" value="UPM44602.1"/>
    <property type="molecule type" value="Genomic_DNA"/>
</dbReference>
<evidence type="ECO:0000313" key="3">
    <source>
        <dbReference type="EMBL" id="UPM44602.1"/>
    </source>
</evidence>
<dbReference type="GeneID" id="71929632"/>
<evidence type="ECO:0000313" key="4">
    <source>
        <dbReference type="Proteomes" id="UP000831768"/>
    </source>
</evidence>
<dbReference type="Pfam" id="PF07470">
    <property type="entry name" value="Glyco_hydro_88"/>
    <property type="match status" value="1"/>
</dbReference>
<dbReference type="PANTHER" id="PTHR36845:SF1">
    <property type="entry name" value="HYDROLASE, PUTATIVE (AFU_ORTHOLOGUE AFUA_7G05090)-RELATED"/>
    <property type="match status" value="1"/>
</dbReference>
<dbReference type="GO" id="GO:0000272">
    <property type="term" value="P:polysaccharide catabolic process"/>
    <property type="evidence" value="ECO:0007669"/>
    <property type="project" value="TreeGrafter"/>
</dbReference>
<dbReference type="RefSeq" id="WP_247995256.1">
    <property type="nucleotide sequence ID" value="NZ_CP096021.1"/>
</dbReference>
<keyword evidence="1 3" id="KW-0378">Hydrolase</keyword>
<comment type="similarity">
    <text evidence="2">Belongs to the glycosyl hydrolase 88 family.</text>
</comment>
<proteinExistence type="inferred from homology"/>
<geneLocation type="plasmid" evidence="3 4">
    <name>unnamed2</name>
</geneLocation>
<dbReference type="SUPFAM" id="SSF48208">
    <property type="entry name" value="Six-hairpin glycosidases"/>
    <property type="match status" value="1"/>
</dbReference>
<dbReference type="PANTHER" id="PTHR36845">
    <property type="entry name" value="HYDROLASE, PUTATIVE (AFU_ORTHOLOGUE AFUA_7G05090)-RELATED"/>
    <property type="match status" value="1"/>
</dbReference>